<keyword evidence="2" id="KW-1185">Reference proteome</keyword>
<reference evidence="2" key="1">
    <citation type="journal article" date="2014" name="Genome Announc.">
        <title>Draft genome sequence of Colletotrichum sublineola, a destructive pathogen of cultivated sorghum.</title>
        <authorList>
            <person name="Baroncelli R."/>
            <person name="Sanz-Martin J.M."/>
            <person name="Rech G.E."/>
            <person name="Sukno S.A."/>
            <person name="Thon M.R."/>
        </authorList>
    </citation>
    <scope>NUCLEOTIDE SEQUENCE [LARGE SCALE GENOMIC DNA]</scope>
    <source>
        <strain evidence="2">TX430BB</strain>
    </source>
</reference>
<evidence type="ECO:0000313" key="1">
    <source>
        <dbReference type="EMBL" id="KDN66231.1"/>
    </source>
</evidence>
<dbReference type="OrthoDB" id="4838529at2759"/>
<organism evidence="1 2">
    <name type="scientific">Colletotrichum sublineola</name>
    <name type="common">Sorghum anthracnose fungus</name>
    <dbReference type="NCBI Taxonomy" id="1173701"/>
    <lineage>
        <taxon>Eukaryota</taxon>
        <taxon>Fungi</taxon>
        <taxon>Dikarya</taxon>
        <taxon>Ascomycota</taxon>
        <taxon>Pezizomycotina</taxon>
        <taxon>Sordariomycetes</taxon>
        <taxon>Hypocreomycetidae</taxon>
        <taxon>Glomerellales</taxon>
        <taxon>Glomerellaceae</taxon>
        <taxon>Colletotrichum</taxon>
        <taxon>Colletotrichum graminicola species complex</taxon>
    </lineage>
</organism>
<sequence length="471" mass="53710">MTEISALPVELIHQICRHVRGGGGDDKQVDYCRDWVPEQKALKNLCRTSKAFDRIARPVLYARVEISLIQETFPSFLRTLARRSDLSERVRHLKLKGHDGNRYRFDPTPAVSFADIFLRWWPGGSHHPDFYDGLCGRKKPTDALYILVPNVVTMRICTEPWDPTRRREAIPSRILLHMCRLRDELQERFAVPLGRLTLLEVGCHNRPGLYHRRDVRAIFPFLPASLASLTIRGLRYVRELESLHANLWNLALYNCVVDGHEMDRLMEACRGLGKFAYTARERSGATPKECITALKHRLNTLVELYLLVRDGDPLFGAYGGNDEAYDSFGPFTRLKILSVHPSDFVRLRQHSGPGLRDDSVETQDIIDTLPKSLEVFNVVEWFPLVTGRLVRVGELATGGDLPNLRSLEVQSYRTSTTFNADMIVDELHDFQYGYFTLPLRISVYDGHAKEPLAAPRLASRQCLAKGWTTTG</sequence>
<accession>A0A066XKI1</accession>
<dbReference type="eggNOG" id="ENOG502R008">
    <property type="taxonomic scope" value="Eukaryota"/>
</dbReference>
<dbReference type="EMBL" id="JMSE01000955">
    <property type="protein sequence ID" value="KDN66231.1"/>
    <property type="molecule type" value="Genomic_DNA"/>
</dbReference>
<gene>
    <name evidence="1" type="ORF">CSUB01_08176</name>
</gene>
<dbReference type="Proteomes" id="UP000027238">
    <property type="component" value="Unassembled WGS sequence"/>
</dbReference>
<proteinExistence type="predicted"/>
<name>A0A066XKI1_COLSU</name>
<dbReference type="HOGENOM" id="CLU_580034_0_0_1"/>
<protein>
    <recommendedName>
        <fullName evidence="3">F-box domain-containing protein</fullName>
    </recommendedName>
</protein>
<evidence type="ECO:0000313" key="2">
    <source>
        <dbReference type="Proteomes" id="UP000027238"/>
    </source>
</evidence>
<evidence type="ECO:0008006" key="3">
    <source>
        <dbReference type="Google" id="ProtNLM"/>
    </source>
</evidence>
<comment type="caution">
    <text evidence="1">The sequence shown here is derived from an EMBL/GenBank/DDBJ whole genome shotgun (WGS) entry which is preliminary data.</text>
</comment>
<dbReference type="AlphaFoldDB" id="A0A066XKI1"/>